<feature type="domain" description="SHOCT" evidence="2">
    <location>
        <begin position="54"/>
        <end position="77"/>
    </location>
</feature>
<accession>A0A0U1QML0</accession>
<evidence type="ECO:0000313" key="4">
    <source>
        <dbReference type="Proteomes" id="UP000035553"/>
    </source>
</evidence>
<gene>
    <name evidence="3" type="ORF">SINU_10080</name>
</gene>
<evidence type="ECO:0000259" key="2">
    <source>
        <dbReference type="Pfam" id="PF09851"/>
    </source>
</evidence>
<name>A0A0U1QML0_9BACL</name>
<reference evidence="3 4" key="1">
    <citation type="journal article" date="2011" name="J. Bacteriol.">
        <title>Draft genome sequence of Sporolactobacillus inulinus strain CASD, an efficient D-lactic acid-producing bacterium with high-concentration lactate tolerance capability.</title>
        <authorList>
            <person name="Yu B."/>
            <person name="Su F."/>
            <person name="Wang L."/>
            <person name="Xu K."/>
            <person name="Zhao B."/>
            <person name="Xu P."/>
        </authorList>
    </citation>
    <scope>NUCLEOTIDE SEQUENCE [LARGE SCALE GENOMIC DNA]</scope>
    <source>
        <strain evidence="3 4">CASD</strain>
    </source>
</reference>
<evidence type="ECO:0000256" key="1">
    <source>
        <dbReference type="SAM" id="Phobius"/>
    </source>
</evidence>
<dbReference type="Pfam" id="PF09851">
    <property type="entry name" value="SHOCT"/>
    <property type="match status" value="1"/>
</dbReference>
<dbReference type="AlphaFoldDB" id="A0A0U1QML0"/>
<keyword evidence="1" id="KW-1133">Transmembrane helix</keyword>
<organism evidence="3 4">
    <name type="scientific">Sporolactobacillus inulinus CASD</name>
    <dbReference type="NCBI Taxonomy" id="1069536"/>
    <lineage>
        <taxon>Bacteria</taxon>
        <taxon>Bacillati</taxon>
        <taxon>Bacillota</taxon>
        <taxon>Bacilli</taxon>
        <taxon>Bacillales</taxon>
        <taxon>Sporolactobacillaceae</taxon>
        <taxon>Sporolactobacillus</taxon>
    </lineage>
</organism>
<dbReference type="EMBL" id="AFVQ02000134">
    <property type="protein sequence ID" value="KLI02050.1"/>
    <property type="molecule type" value="Genomic_DNA"/>
</dbReference>
<dbReference type="STRING" id="1069536.SINU_10080"/>
<feature type="transmembrane region" description="Helical" evidence="1">
    <location>
        <begin position="12"/>
        <end position="36"/>
    </location>
</feature>
<keyword evidence="4" id="KW-1185">Reference proteome</keyword>
<protein>
    <recommendedName>
        <fullName evidence="2">SHOCT domain-containing protein</fullName>
    </recommendedName>
</protein>
<dbReference type="Proteomes" id="UP000035553">
    <property type="component" value="Unassembled WGS sequence"/>
</dbReference>
<dbReference type="OrthoDB" id="48047at2"/>
<sequence length="79" mass="9003">MMGWNGGMMSGFGLGMGFIGWLVQLSLFIAVIYLVITLIKKMNHHSDTNKQGYAILKERFAQGEITEDEYKKMKKILDD</sequence>
<comment type="caution">
    <text evidence="3">The sequence shown here is derived from an EMBL/GenBank/DDBJ whole genome shotgun (WGS) entry which is preliminary data.</text>
</comment>
<evidence type="ECO:0000313" key="3">
    <source>
        <dbReference type="EMBL" id="KLI02050.1"/>
    </source>
</evidence>
<keyword evidence="1" id="KW-0472">Membrane</keyword>
<proteinExistence type="predicted"/>
<dbReference type="RefSeq" id="WP_047035260.1">
    <property type="nucleotide sequence ID" value="NZ_AFVQ02000134.1"/>
</dbReference>
<keyword evidence="1" id="KW-0812">Transmembrane</keyword>
<dbReference type="InterPro" id="IPR018649">
    <property type="entry name" value="SHOCT"/>
</dbReference>